<dbReference type="PIRSF" id="PIRSF016487">
    <property type="entry name" value="CYTH_UCP016487"/>
    <property type="match status" value="1"/>
</dbReference>
<evidence type="ECO:0000259" key="2">
    <source>
        <dbReference type="PROSITE" id="PS51707"/>
    </source>
</evidence>
<protein>
    <submittedName>
        <fullName evidence="3">CYTH domain protein</fullName>
    </submittedName>
</protein>
<dbReference type="SMART" id="SM01118">
    <property type="entry name" value="CYTH"/>
    <property type="match status" value="1"/>
</dbReference>
<dbReference type="InterPro" id="IPR033469">
    <property type="entry name" value="CYTH-like_dom_sf"/>
</dbReference>
<feature type="active site" description="Proton acceptor" evidence="1">
    <location>
        <position position="30"/>
    </location>
</feature>
<reference evidence="3 4" key="1">
    <citation type="submission" date="2017-08" db="EMBL/GenBank/DDBJ databases">
        <title>Infants hospitalized years apart are colonized by the same room-sourced microbial strains.</title>
        <authorList>
            <person name="Brooks B."/>
            <person name="Olm M.R."/>
            <person name="Firek B.A."/>
            <person name="Baker R."/>
            <person name="Thomas B.C."/>
            <person name="Morowitz M.J."/>
            <person name="Banfield J.F."/>
        </authorList>
    </citation>
    <scope>NUCLEOTIDE SEQUENCE [LARGE SCALE GENOMIC DNA]</scope>
    <source>
        <strain evidence="3">S2_005_003_R2_42</strain>
    </source>
</reference>
<dbReference type="PANTHER" id="PTHR40114">
    <property type="entry name" value="SLR0698 PROTEIN"/>
    <property type="match status" value="1"/>
</dbReference>
<evidence type="ECO:0000313" key="4">
    <source>
        <dbReference type="Proteomes" id="UP000249046"/>
    </source>
</evidence>
<evidence type="ECO:0000256" key="1">
    <source>
        <dbReference type="PIRSR" id="PIRSR016487-1"/>
    </source>
</evidence>
<dbReference type="Proteomes" id="UP000249046">
    <property type="component" value="Unassembled WGS sequence"/>
</dbReference>
<dbReference type="AlphaFoldDB" id="A0A2W5KN14"/>
<dbReference type="PROSITE" id="PS51707">
    <property type="entry name" value="CYTH"/>
    <property type="match status" value="1"/>
</dbReference>
<dbReference type="Gene3D" id="2.40.320.10">
    <property type="entry name" value="Hypothetical Protein Pfu-838710-001"/>
    <property type="match status" value="1"/>
</dbReference>
<dbReference type="Pfam" id="PF01928">
    <property type="entry name" value="CYTH"/>
    <property type="match status" value="1"/>
</dbReference>
<feature type="domain" description="CYTH" evidence="2">
    <location>
        <begin position="2"/>
        <end position="154"/>
    </location>
</feature>
<comment type="caution">
    <text evidence="3">The sequence shown here is derived from an EMBL/GenBank/DDBJ whole genome shotgun (WGS) entry which is preliminary data.</text>
</comment>
<evidence type="ECO:0000313" key="3">
    <source>
        <dbReference type="EMBL" id="PZQ16325.1"/>
    </source>
</evidence>
<dbReference type="CDD" id="cd07891">
    <property type="entry name" value="CYTH-like_CthTTM-like_1"/>
    <property type="match status" value="1"/>
</dbReference>
<dbReference type="SUPFAM" id="SSF55154">
    <property type="entry name" value="CYTH-like phosphatases"/>
    <property type="match status" value="1"/>
</dbReference>
<name>A0A2W5KN14_9GAMM</name>
<dbReference type="EMBL" id="QFPO01000005">
    <property type="protein sequence ID" value="PZQ16325.1"/>
    <property type="molecule type" value="Genomic_DNA"/>
</dbReference>
<sequence>MAIEIERKFLVVGDAWRAVAERSDRMVQAYLAGPMPGVPTAPRCSVRVRVAGERAWLNLKSLELGIARQEFEYPIPLDDAEALLALAGRRIEKIRHYVRVDAHVFEVDEFAGDNAGLIVAELELGAVDEPFPRPPWLGREVSALPRYYNVRLIDYPYARWTPDERAGEASA</sequence>
<dbReference type="InterPro" id="IPR023577">
    <property type="entry name" value="CYTH_domain"/>
</dbReference>
<accession>A0A2W5KN14</accession>
<gene>
    <name evidence="3" type="ORF">DI564_06725</name>
</gene>
<dbReference type="InterPro" id="IPR012042">
    <property type="entry name" value="NeuTTM/CthTTM-like"/>
</dbReference>
<proteinExistence type="predicted"/>
<dbReference type="PANTHER" id="PTHR40114:SF1">
    <property type="entry name" value="SLR0698 PROTEIN"/>
    <property type="match status" value="1"/>
</dbReference>
<organism evidence="3 4">
    <name type="scientific">Rhodanobacter denitrificans</name>
    <dbReference type="NCBI Taxonomy" id="666685"/>
    <lineage>
        <taxon>Bacteria</taxon>
        <taxon>Pseudomonadati</taxon>
        <taxon>Pseudomonadota</taxon>
        <taxon>Gammaproteobacteria</taxon>
        <taxon>Lysobacterales</taxon>
        <taxon>Rhodanobacteraceae</taxon>
        <taxon>Rhodanobacter</taxon>
    </lineage>
</organism>